<dbReference type="Gene3D" id="1.20.140.160">
    <property type="match status" value="1"/>
</dbReference>
<comment type="similarity">
    <text evidence="1">Belongs to the sigma-70 factor family.</text>
</comment>
<dbReference type="Pfam" id="PF04542">
    <property type="entry name" value="Sigma70_r2"/>
    <property type="match status" value="1"/>
</dbReference>
<dbReference type="SUPFAM" id="SSF88659">
    <property type="entry name" value="Sigma3 and sigma4 domains of RNA polymerase sigma factors"/>
    <property type="match status" value="1"/>
</dbReference>
<dbReference type="PANTHER" id="PTHR30376:SF3">
    <property type="entry name" value="RNA POLYMERASE SIGMA FACTOR RPOH"/>
    <property type="match status" value="1"/>
</dbReference>
<keyword evidence="3" id="KW-0731">Sigma factor</keyword>
<dbReference type="AlphaFoldDB" id="A0AAN4UP25"/>
<dbReference type="InterPro" id="IPR013325">
    <property type="entry name" value="RNA_pol_sigma_r2"/>
</dbReference>
<proteinExistence type="inferred from homology"/>
<dbReference type="PANTHER" id="PTHR30376">
    <property type="entry name" value="SIGMA FACTOR RPOH HEAT SHOCK RELATED"/>
    <property type="match status" value="1"/>
</dbReference>
<evidence type="ECO:0000256" key="5">
    <source>
        <dbReference type="ARBA" id="ARBA00023163"/>
    </source>
</evidence>
<evidence type="ECO:0000256" key="1">
    <source>
        <dbReference type="ARBA" id="ARBA00007788"/>
    </source>
</evidence>
<dbReference type="Proteomes" id="UP000634647">
    <property type="component" value="Unassembled WGS sequence"/>
</dbReference>
<reference evidence="9 10" key="2">
    <citation type="submission" date="2016-10" db="EMBL/GenBank/DDBJ databases">
        <authorList>
            <person name="Varghese N."/>
            <person name="Submissions S."/>
        </authorList>
    </citation>
    <scope>NUCLEOTIDE SEQUENCE [LARGE SCALE GENOMIC DNA]</scope>
    <source>
        <strain evidence="9 10">DSM 24802</strain>
    </source>
</reference>
<dbReference type="Proteomes" id="UP000199541">
    <property type="component" value="Unassembled WGS sequence"/>
</dbReference>
<evidence type="ECO:0000256" key="2">
    <source>
        <dbReference type="ARBA" id="ARBA00023015"/>
    </source>
</evidence>
<dbReference type="EMBL" id="BNAB01000002">
    <property type="protein sequence ID" value="GHD99226.1"/>
    <property type="molecule type" value="Genomic_DNA"/>
</dbReference>
<dbReference type="RefSeq" id="WP_035841784.1">
    <property type="nucleotide sequence ID" value="NZ_BNAB01000002.1"/>
</dbReference>
<reference evidence="8" key="1">
    <citation type="journal article" date="2014" name="Int. J. Syst. Evol. Microbiol.">
        <title>Complete genome sequence of Corynebacterium casei LMG S-19264T (=DSM 44701T), isolated from a smear-ripened cheese.</title>
        <authorList>
            <consortium name="US DOE Joint Genome Institute (JGI-PGF)"/>
            <person name="Walter F."/>
            <person name="Albersmeier A."/>
            <person name="Kalinowski J."/>
            <person name="Ruckert C."/>
        </authorList>
    </citation>
    <scope>NUCLEOTIDE SEQUENCE</scope>
    <source>
        <strain evidence="8">CGMCC 1.10859</strain>
    </source>
</reference>
<evidence type="ECO:0000256" key="4">
    <source>
        <dbReference type="ARBA" id="ARBA00023125"/>
    </source>
</evidence>
<dbReference type="InterPro" id="IPR050813">
    <property type="entry name" value="Sigma-70_Factor"/>
</dbReference>
<dbReference type="Gene3D" id="1.20.120.1810">
    <property type="match status" value="1"/>
</dbReference>
<dbReference type="NCBIfam" id="TIGR02937">
    <property type="entry name" value="sigma70-ECF"/>
    <property type="match status" value="1"/>
</dbReference>
<evidence type="ECO:0000256" key="3">
    <source>
        <dbReference type="ARBA" id="ARBA00023082"/>
    </source>
</evidence>
<evidence type="ECO:0000313" key="11">
    <source>
        <dbReference type="Proteomes" id="UP000634647"/>
    </source>
</evidence>
<keyword evidence="5" id="KW-0804">Transcription</keyword>
<dbReference type="PRINTS" id="PR00046">
    <property type="entry name" value="SIGMA70FCT"/>
</dbReference>
<name>A0AAN4UP25_9RHOB</name>
<comment type="caution">
    <text evidence="8">The sequence shown here is derived from an EMBL/GenBank/DDBJ whole genome shotgun (WGS) entry which is preliminary data.</text>
</comment>
<dbReference type="SUPFAM" id="SSF88946">
    <property type="entry name" value="Sigma2 domain of RNA polymerase sigma factors"/>
    <property type="match status" value="1"/>
</dbReference>
<keyword evidence="10" id="KW-1185">Reference proteome</keyword>
<evidence type="ECO:0000313" key="8">
    <source>
        <dbReference type="EMBL" id="GHD99226.1"/>
    </source>
</evidence>
<dbReference type="EMBL" id="FNOB01000002">
    <property type="protein sequence ID" value="SDW31011.1"/>
    <property type="molecule type" value="Genomic_DNA"/>
</dbReference>
<dbReference type="InterPro" id="IPR000943">
    <property type="entry name" value="RNA_pol_sigma70"/>
</dbReference>
<dbReference type="InterPro" id="IPR007627">
    <property type="entry name" value="RNA_pol_sigma70_r2"/>
</dbReference>
<evidence type="ECO:0000259" key="7">
    <source>
        <dbReference type="Pfam" id="PF04545"/>
    </source>
</evidence>
<dbReference type="InterPro" id="IPR007630">
    <property type="entry name" value="RNA_pol_sigma70_r4"/>
</dbReference>
<dbReference type="InterPro" id="IPR013324">
    <property type="entry name" value="RNA_pol_sigma_r3/r4-like"/>
</dbReference>
<dbReference type="GO" id="GO:0003677">
    <property type="term" value="F:DNA binding"/>
    <property type="evidence" value="ECO:0007669"/>
    <property type="project" value="UniProtKB-KW"/>
</dbReference>
<sequence length="247" mass="27379">MGLSYKDALDAPLLSVEDERGALHDWQERGDQRALELLLRSHARLVHAQAQRWTSNPVELEDLVAEGMIGLMRAADLFDLEQTVRFSTYAQWWVKTSISTAVARMKTIVNMPSRVYFDARRGRISGEEQRAALLASQAHLSIDATGGVGEASLGELRAPGRTPEEHAEAESSATRVREILLVALGQLGAQDRELLERRKLAAEPETVAETAAWLGISADRVAVFERRALSRLRLRLERLGCTPAMLS</sequence>
<keyword evidence="2" id="KW-0805">Transcription regulation</keyword>
<evidence type="ECO:0000313" key="10">
    <source>
        <dbReference type="Proteomes" id="UP000199541"/>
    </source>
</evidence>
<organism evidence="8 11">
    <name type="scientific">Allgaiera indica</name>
    <dbReference type="NCBI Taxonomy" id="765699"/>
    <lineage>
        <taxon>Bacteria</taxon>
        <taxon>Pseudomonadati</taxon>
        <taxon>Pseudomonadota</taxon>
        <taxon>Alphaproteobacteria</taxon>
        <taxon>Rhodobacterales</taxon>
        <taxon>Paracoccaceae</taxon>
        <taxon>Allgaiera</taxon>
    </lineage>
</organism>
<feature type="domain" description="RNA polymerase sigma-70 region 2" evidence="6">
    <location>
        <begin position="38"/>
        <end position="103"/>
    </location>
</feature>
<accession>A0AAN4UP25</accession>
<evidence type="ECO:0000259" key="6">
    <source>
        <dbReference type="Pfam" id="PF04542"/>
    </source>
</evidence>
<reference evidence="8" key="3">
    <citation type="submission" date="2023-06" db="EMBL/GenBank/DDBJ databases">
        <authorList>
            <person name="Sun Q."/>
            <person name="Zhou Y."/>
        </authorList>
    </citation>
    <scope>NUCLEOTIDE SEQUENCE</scope>
    <source>
        <strain evidence="8">CGMCC 1.10859</strain>
    </source>
</reference>
<dbReference type="InterPro" id="IPR014284">
    <property type="entry name" value="RNA_pol_sigma-70_dom"/>
</dbReference>
<protein>
    <submittedName>
        <fullName evidence="8">RNA polymerase sigma factor</fullName>
    </submittedName>
    <submittedName>
        <fullName evidence="9">RNA polymerase sigma-32 factor</fullName>
    </submittedName>
</protein>
<dbReference type="Pfam" id="PF04545">
    <property type="entry name" value="Sigma70_r4"/>
    <property type="match status" value="1"/>
</dbReference>
<dbReference type="GO" id="GO:0006352">
    <property type="term" value="P:DNA-templated transcription initiation"/>
    <property type="evidence" value="ECO:0007669"/>
    <property type="project" value="InterPro"/>
</dbReference>
<evidence type="ECO:0000313" key="9">
    <source>
        <dbReference type="EMBL" id="SDW31011.1"/>
    </source>
</evidence>
<keyword evidence="4" id="KW-0238">DNA-binding</keyword>
<dbReference type="GO" id="GO:0016987">
    <property type="term" value="F:sigma factor activity"/>
    <property type="evidence" value="ECO:0007669"/>
    <property type="project" value="UniProtKB-KW"/>
</dbReference>
<gene>
    <name evidence="8" type="ORF">GCM10008024_05760</name>
    <name evidence="9" type="ORF">SAMN05444006_102299</name>
</gene>
<feature type="domain" description="RNA polymerase sigma-70 region 4" evidence="7">
    <location>
        <begin position="183"/>
        <end position="233"/>
    </location>
</feature>